<dbReference type="AlphaFoldDB" id="A0AAJ0D7Z7"/>
<dbReference type="PRINTS" id="PR00080">
    <property type="entry name" value="SDRFAMILY"/>
</dbReference>
<dbReference type="SUPFAM" id="SSF51735">
    <property type="entry name" value="NAD(P)-binding Rossmann-fold domains"/>
    <property type="match status" value="1"/>
</dbReference>
<dbReference type="Pfam" id="PF00106">
    <property type="entry name" value="adh_short"/>
    <property type="match status" value="1"/>
</dbReference>
<organism evidence="6 7">
    <name type="scientific">Extremus antarcticus</name>
    <dbReference type="NCBI Taxonomy" id="702011"/>
    <lineage>
        <taxon>Eukaryota</taxon>
        <taxon>Fungi</taxon>
        <taxon>Dikarya</taxon>
        <taxon>Ascomycota</taxon>
        <taxon>Pezizomycotina</taxon>
        <taxon>Dothideomycetes</taxon>
        <taxon>Dothideomycetidae</taxon>
        <taxon>Mycosphaerellales</taxon>
        <taxon>Extremaceae</taxon>
        <taxon>Extremus</taxon>
    </lineage>
</organism>
<evidence type="ECO:0000259" key="5">
    <source>
        <dbReference type="SMART" id="SM00822"/>
    </source>
</evidence>
<name>A0AAJ0D7Z7_9PEZI</name>
<proteinExistence type="inferred from homology"/>
<evidence type="ECO:0000256" key="2">
    <source>
        <dbReference type="ARBA" id="ARBA00022857"/>
    </source>
</evidence>
<dbReference type="SMART" id="SM00822">
    <property type="entry name" value="PKS_KR"/>
    <property type="match status" value="1"/>
</dbReference>
<gene>
    <name evidence="6" type="ORF">LTR09_010125</name>
</gene>
<dbReference type="InterPro" id="IPR002347">
    <property type="entry name" value="SDR_fam"/>
</dbReference>
<dbReference type="PRINTS" id="PR00081">
    <property type="entry name" value="GDHRDH"/>
</dbReference>
<dbReference type="PANTHER" id="PTHR42901">
    <property type="entry name" value="ALCOHOL DEHYDROGENASE"/>
    <property type="match status" value="1"/>
</dbReference>
<evidence type="ECO:0000256" key="4">
    <source>
        <dbReference type="RuleBase" id="RU000363"/>
    </source>
</evidence>
<dbReference type="GO" id="GO:0016491">
    <property type="term" value="F:oxidoreductase activity"/>
    <property type="evidence" value="ECO:0007669"/>
    <property type="project" value="UniProtKB-KW"/>
</dbReference>
<accession>A0AAJ0D7Z7</accession>
<evidence type="ECO:0000313" key="6">
    <source>
        <dbReference type="EMBL" id="KAK3048461.1"/>
    </source>
</evidence>
<evidence type="ECO:0000313" key="7">
    <source>
        <dbReference type="Proteomes" id="UP001271007"/>
    </source>
</evidence>
<dbReference type="Proteomes" id="UP001271007">
    <property type="component" value="Unassembled WGS sequence"/>
</dbReference>
<comment type="caution">
    <text evidence="6">The sequence shown here is derived from an EMBL/GenBank/DDBJ whole genome shotgun (WGS) entry which is preliminary data.</text>
</comment>
<dbReference type="InterPro" id="IPR036291">
    <property type="entry name" value="NAD(P)-bd_dom_sf"/>
</dbReference>
<evidence type="ECO:0000256" key="3">
    <source>
        <dbReference type="ARBA" id="ARBA00023002"/>
    </source>
</evidence>
<evidence type="ECO:0000256" key="1">
    <source>
        <dbReference type="ARBA" id="ARBA00006484"/>
    </source>
</evidence>
<keyword evidence="2" id="KW-0521">NADP</keyword>
<keyword evidence="3" id="KW-0560">Oxidoreductase</keyword>
<dbReference type="EMBL" id="JAWDJX010000048">
    <property type="protein sequence ID" value="KAK3048461.1"/>
    <property type="molecule type" value="Genomic_DNA"/>
</dbReference>
<feature type="domain" description="Ketoreductase" evidence="5">
    <location>
        <begin position="33"/>
        <end position="225"/>
    </location>
</feature>
<sequence length="282" mass="30168">MSFMESIPRPVKTYHTKPYDRISKHHGFDDKGRTVVVTGGASGLGLNFSTAFAAAGAARVALIGRSAGPPAEAKSSLSSKYPGTEFITYEASITDAPLMSSILTSLGTVDVLILNAAIAHRRAEATELTAVEMHEAFEMNTIATFNLIKAFLALPIPPSGRKTVLNVSSAAANLLGSVLVGYGASKAAGVRVMQSFAAQFPSRKAEGDTERVRIISFHPGSFYTPGVAANFPSGMKLPWEDEDLPAIVYVNGFVYKCIERDVLLSIRSLHEDLVAAKAKRYK</sequence>
<comment type="similarity">
    <text evidence="1 4">Belongs to the short-chain dehydrogenases/reductases (SDR) family.</text>
</comment>
<dbReference type="PROSITE" id="PS00061">
    <property type="entry name" value="ADH_SHORT"/>
    <property type="match status" value="1"/>
</dbReference>
<protein>
    <recommendedName>
        <fullName evidence="5">Ketoreductase domain-containing protein</fullName>
    </recommendedName>
</protein>
<dbReference type="PANTHER" id="PTHR42901:SF1">
    <property type="entry name" value="ALCOHOL DEHYDROGENASE"/>
    <property type="match status" value="1"/>
</dbReference>
<dbReference type="Gene3D" id="3.40.50.720">
    <property type="entry name" value="NAD(P)-binding Rossmann-like Domain"/>
    <property type="match status" value="1"/>
</dbReference>
<dbReference type="InterPro" id="IPR057326">
    <property type="entry name" value="KR_dom"/>
</dbReference>
<reference evidence="6" key="1">
    <citation type="submission" date="2023-04" db="EMBL/GenBank/DDBJ databases">
        <title>Black Yeasts Isolated from many extreme environments.</title>
        <authorList>
            <person name="Coleine C."/>
            <person name="Stajich J.E."/>
            <person name="Selbmann L."/>
        </authorList>
    </citation>
    <scope>NUCLEOTIDE SEQUENCE</scope>
    <source>
        <strain evidence="6">CCFEE 5312</strain>
    </source>
</reference>
<dbReference type="InterPro" id="IPR020904">
    <property type="entry name" value="Sc_DH/Rdtase_CS"/>
</dbReference>
<keyword evidence="7" id="KW-1185">Reference proteome</keyword>